<protein>
    <submittedName>
        <fullName evidence="2">Hypothetical_protein</fullName>
    </submittedName>
</protein>
<organism evidence="1">
    <name type="scientific">Hexamita inflata</name>
    <dbReference type="NCBI Taxonomy" id="28002"/>
    <lineage>
        <taxon>Eukaryota</taxon>
        <taxon>Metamonada</taxon>
        <taxon>Diplomonadida</taxon>
        <taxon>Hexamitidae</taxon>
        <taxon>Hexamitinae</taxon>
        <taxon>Hexamita</taxon>
    </lineage>
</organism>
<sequence>MSTTIISGGLIGITEDSKIKVIQSCINDSYFYSNATSGYSLTAAAIAALFDTNLWVQNSQIINIQILSASTQNYSISGGFVSAFSKSQISFSICYILSSNIETQSNVKNGISGAYVGCSQLQNNITIQSAQTLNTFITAHACYPRSSGVIGQAFNTTITIINVEVNKCVIHAKDLLYSSNSINSATDGLAAGVIGFIQSCQLFINKQVVQDSQINSSCRINSSSSSIISQIYISDKVLRDITVLNCTVYSNSSEQLSFSAGIVGNQNGIMSQQSVLFSIYVLNTNISALSSNSYNINQFASIICALSYYSNEMLDSVKIDSVKIMSSIQSNNGQTGVTCVGGLYGYSDNSRAQIKNILINNCIFSSINLYRIYLGGAIGESNQSYIEILDFIMSNTNLSVDAQIDGVVSGIMGFYVNSTVYLYSVTTKNIILNTVSKYAYAGAFFAAAQSSSSQNTITIKNSVIESIQIWHSENQVNVNLIFLLQTPFISNITISISDTESRGFSYINSVQTQNCQQIVRQINDTYIIQKNGC</sequence>
<evidence type="ECO:0000313" key="1">
    <source>
        <dbReference type="EMBL" id="CAI9978387.1"/>
    </source>
</evidence>
<reference evidence="1" key="1">
    <citation type="submission" date="2023-06" db="EMBL/GenBank/DDBJ databases">
        <authorList>
            <person name="Kurt Z."/>
        </authorList>
    </citation>
    <scope>NUCLEOTIDE SEQUENCE</scope>
</reference>
<dbReference type="Proteomes" id="UP001642409">
    <property type="component" value="Unassembled WGS sequence"/>
</dbReference>
<dbReference type="EMBL" id="CATOUU010001185">
    <property type="protein sequence ID" value="CAI9978387.1"/>
    <property type="molecule type" value="Genomic_DNA"/>
</dbReference>
<accession>A0AA86V6Q2</accession>
<proteinExistence type="predicted"/>
<dbReference type="EMBL" id="CAXDID020000045">
    <property type="protein sequence ID" value="CAL6002170.1"/>
    <property type="molecule type" value="Genomic_DNA"/>
</dbReference>
<evidence type="ECO:0000313" key="2">
    <source>
        <dbReference type="EMBL" id="CAL6002170.1"/>
    </source>
</evidence>
<dbReference type="AlphaFoldDB" id="A0AA86V6Q2"/>
<evidence type="ECO:0000313" key="3">
    <source>
        <dbReference type="Proteomes" id="UP001642409"/>
    </source>
</evidence>
<gene>
    <name evidence="2" type="ORF">HINF_LOCUS17788</name>
    <name evidence="1" type="ORF">HINF_LOCUS66032</name>
</gene>
<reference evidence="2 3" key="2">
    <citation type="submission" date="2024-07" db="EMBL/GenBank/DDBJ databases">
        <authorList>
            <person name="Akdeniz Z."/>
        </authorList>
    </citation>
    <scope>NUCLEOTIDE SEQUENCE [LARGE SCALE GENOMIC DNA]</scope>
</reference>
<keyword evidence="3" id="KW-1185">Reference proteome</keyword>
<name>A0AA86V6Q2_9EUKA</name>
<comment type="caution">
    <text evidence="1">The sequence shown here is derived from an EMBL/GenBank/DDBJ whole genome shotgun (WGS) entry which is preliminary data.</text>
</comment>